<feature type="compositionally biased region" description="Basic residues" evidence="4">
    <location>
        <begin position="1"/>
        <end position="12"/>
    </location>
</feature>
<dbReference type="SUPFAM" id="SSF53067">
    <property type="entry name" value="Actin-like ATPase domain"/>
    <property type="match status" value="1"/>
</dbReference>
<keyword evidence="7" id="KW-1185">Reference proteome</keyword>
<comment type="similarity">
    <text evidence="1">Belongs to the FGGY kinase family.</text>
</comment>
<comment type="caution">
    <text evidence="6">The sequence shown here is derived from an EMBL/GenBank/DDBJ whole genome shotgun (WGS) entry which is preliminary data.</text>
</comment>
<dbReference type="EMBL" id="CAJGYO010000009">
    <property type="protein sequence ID" value="CAD6253886.1"/>
    <property type="molecule type" value="Genomic_DNA"/>
</dbReference>
<evidence type="ECO:0000313" key="7">
    <source>
        <dbReference type="Proteomes" id="UP000604825"/>
    </source>
</evidence>
<proteinExistence type="inferred from homology"/>
<reference evidence="6" key="1">
    <citation type="submission" date="2020-10" db="EMBL/GenBank/DDBJ databases">
        <authorList>
            <person name="Han B."/>
            <person name="Lu T."/>
            <person name="Zhao Q."/>
            <person name="Huang X."/>
            <person name="Zhao Y."/>
        </authorList>
    </citation>
    <scope>NUCLEOTIDE SEQUENCE</scope>
</reference>
<dbReference type="InterPro" id="IPR043129">
    <property type="entry name" value="ATPase_NBD"/>
</dbReference>
<gene>
    <name evidence="6" type="ORF">NCGR_LOCUS37503</name>
</gene>
<dbReference type="InterPro" id="IPR018484">
    <property type="entry name" value="FGGY_N"/>
</dbReference>
<dbReference type="Gene3D" id="3.40.50.620">
    <property type="entry name" value="HUPs"/>
    <property type="match status" value="1"/>
</dbReference>
<evidence type="ECO:0000256" key="3">
    <source>
        <dbReference type="ARBA" id="ARBA00022777"/>
    </source>
</evidence>
<dbReference type="GO" id="GO:0005739">
    <property type="term" value="C:mitochondrion"/>
    <property type="evidence" value="ECO:0007669"/>
    <property type="project" value="TreeGrafter"/>
</dbReference>
<dbReference type="OrthoDB" id="5422795at2759"/>
<evidence type="ECO:0000313" key="6">
    <source>
        <dbReference type="EMBL" id="CAD6253886.1"/>
    </source>
</evidence>
<dbReference type="PANTHER" id="PTHR10196:SF69">
    <property type="entry name" value="GLYCEROL KINASE"/>
    <property type="match status" value="1"/>
</dbReference>
<organism evidence="6 7">
    <name type="scientific">Miscanthus lutarioriparius</name>
    <dbReference type="NCBI Taxonomy" id="422564"/>
    <lineage>
        <taxon>Eukaryota</taxon>
        <taxon>Viridiplantae</taxon>
        <taxon>Streptophyta</taxon>
        <taxon>Embryophyta</taxon>
        <taxon>Tracheophyta</taxon>
        <taxon>Spermatophyta</taxon>
        <taxon>Magnoliopsida</taxon>
        <taxon>Liliopsida</taxon>
        <taxon>Poales</taxon>
        <taxon>Poaceae</taxon>
        <taxon>PACMAD clade</taxon>
        <taxon>Panicoideae</taxon>
        <taxon>Andropogonodae</taxon>
        <taxon>Andropogoneae</taxon>
        <taxon>Saccharinae</taxon>
        <taxon>Miscanthus</taxon>
    </lineage>
</organism>
<feature type="region of interest" description="Disordered" evidence="4">
    <location>
        <begin position="1"/>
        <end position="41"/>
    </location>
</feature>
<dbReference type="InterPro" id="IPR014729">
    <property type="entry name" value="Rossmann-like_a/b/a_fold"/>
</dbReference>
<dbReference type="Gene3D" id="3.30.420.40">
    <property type="match status" value="1"/>
</dbReference>
<keyword evidence="3" id="KW-0418">Kinase</keyword>
<accession>A0A811QAW9</accession>
<dbReference type="GO" id="GO:0046167">
    <property type="term" value="P:glycerol-3-phosphate biosynthetic process"/>
    <property type="evidence" value="ECO:0007669"/>
    <property type="project" value="TreeGrafter"/>
</dbReference>
<name>A0A811QAW9_9POAL</name>
<evidence type="ECO:0000256" key="2">
    <source>
        <dbReference type="ARBA" id="ARBA00022679"/>
    </source>
</evidence>
<dbReference type="AlphaFoldDB" id="A0A811QAW9"/>
<evidence type="ECO:0000259" key="5">
    <source>
        <dbReference type="Pfam" id="PF00370"/>
    </source>
</evidence>
<dbReference type="SUPFAM" id="SSF52402">
    <property type="entry name" value="Adenine nucleotide alpha hydrolases-like"/>
    <property type="match status" value="1"/>
</dbReference>
<feature type="domain" description="Carbohydrate kinase FGGY N-terminal" evidence="5">
    <location>
        <begin position="233"/>
        <end position="280"/>
    </location>
</feature>
<protein>
    <recommendedName>
        <fullName evidence="5">Carbohydrate kinase FGGY N-terminal domain-containing protein</fullName>
    </recommendedName>
</protein>
<evidence type="ECO:0000256" key="4">
    <source>
        <dbReference type="SAM" id="MobiDB-lite"/>
    </source>
</evidence>
<sequence length="285" mass="31527">MARFRGRRRRHPTPFFSPGSPPHSSPGLLPRRPESQPRLAKPAPCLCSWPPWPAPWLGVRLAGPPPWSAPWLGAQPPWPRAQAAAAAGRVRSGPPLGFRYQGFDLMDASACRFLELPGLESGRLDSVSDYCIHHCLCPVVVVRYADDAAGAGGNGARLIDELHTVPEDGPVYYDAPEFLLRLDFSVMNFSVPYSKSRYFSFYAIKTECLKAIGITNQRETTVTWRYAVQTGYALFGTIDTCLIWNLLGGVAGGQHVTDCSSASRTMLMNLKTLDWDKPTLDELMY</sequence>
<dbReference type="GO" id="GO:0006071">
    <property type="term" value="P:glycerol metabolic process"/>
    <property type="evidence" value="ECO:0007669"/>
    <property type="project" value="TreeGrafter"/>
</dbReference>
<dbReference type="GO" id="GO:0004370">
    <property type="term" value="F:glycerol kinase activity"/>
    <property type="evidence" value="ECO:0007669"/>
    <property type="project" value="TreeGrafter"/>
</dbReference>
<dbReference type="PANTHER" id="PTHR10196">
    <property type="entry name" value="SUGAR KINASE"/>
    <property type="match status" value="1"/>
</dbReference>
<dbReference type="Proteomes" id="UP000604825">
    <property type="component" value="Unassembled WGS sequence"/>
</dbReference>
<keyword evidence="2" id="KW-0808">Transferase</keyword>
<dbReference type="Pfam" id="PF00370">
    <property type="entry name" value="FGGY_N"/>
    <property type="match status" value="1"/>
</dbReference>
<dbReference type="GO" id="GO:0006641">
    <property type="term" value="P:triglyceride metabolic process"/>
    <property type="evidence" value="ECO:0007669"/>
    <property type="project" value="TreeGrafter"/>
</dbReference>
<evidence type="ECO:0000256" key="1">
    <source>
        <dbReference type="ARBA" id="ARBA00009156"/>
    </source>
</evidence>